<proteinExistence type="predicted"/>
<feature type="region of interest" description="Disordered" evidence="1">
    <location>
        <begin position="1"/>
        <end position="30"/>
    </location>
</feature>
<comment type="caution">
    <text evidence="2">The sequence shown here is derived from an EMBL/GenBank/DDBJ whole genome shotgun (WGS) entry which is preliminary data.</text>
</comment>
<accession>A0A2K3KT75</accession>
<dbReference type="AlphaFoldDB" id="A0A2K3KT75"/>
<gene>
    <name evidence="2" type="ORF">L195_g064455</name>
</gene>
<evidence type="ECO:0000313" key="2">
    <source>
        <dbReference type="EMBL" id="PNX69479.1"/>
    </source>
</evidence>
<feature type="non-terminal residue" evidence="2">
    <location>
        <position position="1"/>
    </location>
</feature>
<protein>
    <submittedName>
        <fullName evidence="2">Uncharacterized protein</fullName>
    </submittedName>
</protein>
<dbReference type="EMBL" id="ASHM01250532">
    <property type="protein sequence ID" value="PNX69479.1"/>
    <property type="molecule type" value="Genomic_DNA"/>
</dbReference>
<sequence length="30" mass="3150">RETTVPTDGATDRVDQDDATSPAFAVVESV</sequence>
<name>A0A2K3KT75_TRIPR</name>
<reference evidence="2 3" key="1">
    <citation type="journal article" date="2014" name="Am. J. Bot.">
        <title>Genome assembly and annotation for red clover (Trifolium pratense; Fabaceae).</title>
        <authorList>
            <person name="Istvanek J."/>
            <person name="Jaros M."/>
            <person name="Krenek A."/>
            <person name="Repkova J."/>
        </authorList>
    </citation>
    <scope>NUCLEOTIDE SEQUENCE [LARGE SCALE GENOMIC DNA]</scope>
    <source>
        <strain evidence="3">cv. Tatra</strain>
        <tissue evidence="2">Young leaves</tissue>
    </source>
</reference>
<reference evidence="2 3" key="2">
    <citation type="journal article" date="2017" name="Front. Plant Sci.">
        <title>Gene Classification and Mining of Molecular Markers Useful in Red Clover (Trifolium pratense) Breeding.</title>
        <authorList>
            <person name="Istvanek J."/>
            <person name="Dluhosova J."/>
            <person name="Dluhos P."/>
            <person name="Patkova L."/>
            <person name="Nedelnik J."/>
            <person name="Repkova J."/>
        </authorList>
    </citation>
    <scope>NUCLEOTIDE SEQUENCE [LARGE SCALE GENOMIC DNA]</scope>
    <source>
        <strain evidence="3">cv. Tatra</strain>
        <tissue evidence="2">Young leaves</tissue>
    </source>
</reference>
<dbReference type="Proteomes" id="UP000236291">
    <property type="component" value="Unassembled WGS sequence"/>
</dbReference>
<evidence type="ECO:0000256" key="1">
    <source>
        <dbReference type="SAM" id="MobiDB-lite"/>
    </source>
</evidence>
<evidence type="ECO:0000313" key="3">
    <source>
        <dbReference type="Proteomes" id="UP000236291"/>
    </source>
</evidence>
<organism evidence="2 3">
    <name type="scientific">Trifolium pratense</name>
    <name type="common">Red clover</name>
    <dbReference type="NCBI Taxonomy" id="57577"/>
    <lineage>
        <taxon>Eukaryota</taxon>
        <taxon>Viridiplantae</taxon>
        <taxon>Streptophyta</taxon>
        <taxon>Embryophyta</taxon>
        <taxon>Tracheophyta</taxon>
        <taxon>Spermatophyta</taxon>
        <taxon>Magnoliopsida</taxon>
        <taxon>eudicotyledons</taxon>
        <taxon>Gunneridae</taxon>
        <taxon>Pentapetalae</taxon>
        <taxon>rosids</taxon>
        <taxon>fabids</taxon>
        <taxon>Fabales</taxon>
        <taxon>Fabaceae</taxon>
        <taxon>Papilionoideae</taxon>
        <taxon>50 kb inversion clade</taxon>
        <taxon>NPAAA clade</taxon>
        <taxon>Hologalegina</taxon>
        <taxon>IRL clade</taxon>
        <taxon>Trifolieae</taxon>
        <taxon>Trifolium</taxon>
    </lineage>
</organism>